<dbReference type="OrthoDB" id="4025405at2759"/>
<evidence type="ECO:0000256" key="13">
    <source>
        <dbReference type="ARBA" id="ARBA00059206"/>
    </source>
</evidence>
<name>A0A0V1BH25_TRISP</name>
<evidence type="ECO:0000256" key="3">
    <source>
        <dbReference type="ARBA" id="ARBA00004286"/>
    </source>
</evidence>
<dbReference type="GO" id="GO:0045087">
    <property type="term" value="P:innate immune response"/>
    <property type="evidence" value="ECO:0007669"/>
    <property type="project" value="UniProtKB-ARBA"/>
</dbReference>
<evidence type="ECO:0000256" key="11">
    <source>
        <dbReference type="ARBA" id="ARBA00023242"/>
    </source>
</evidence>
<evidence type="ECO:0000256" key="4">
    <source>
        <dbReference type="ARBA" id="ARBA00006846"/>
    </source>
</evidence>
<comment type="similarity">
    <text evidence="4">Belongs to the histone H2B family.</text>
</comment>
<keyword evidence="11" id="KW-0539">Nucleus</keyword>
<evidence type="ECO:0000256" key="1">
    <source>
        <dbReference type="ARBA" id="ARBA00002001"/>
    </source>
</evidence>
<evidence type="ECO:0000313" key="15">
    <source>
        <dbReference type="EMBL" id="KRY36453.1"/>
    </source>
</evidence>
<evidence type="ECO:0000256" key="12">
    <source>
        <dbReference type="ARBA" id="ARBA00023269"/>
    </source>
</evidence>
<dbReference type="GO" id="GO:0005654">
    <property type="term" value="C:nucleoplasm"/>
    <property type="evidence" value="ECO:0007669"/>
    <property type="project" value="UniProtKB-ARBA"/>
</dbReference>
<keyword evidence="7" id="KW-0158">Chromosome</keyword>
<evidence type="ECO:0000256" key="2">
    <source>
        <dbReference type="ARBA" id="ARBA00004123"/>
    </source>
</evidence>
<comment type="function">
    <text evidence="13">Putative variant histone H3 which may replace conventional H3 in a subset of nucleosomes. Nucleosomes wrap and compact DNA into chromatin, limiting DNA accessibility to the cellular machineries which require DNA as a template. Histones thereby play a central role in transcription regulation, DNA repair, DNA replication and chromosomal stability. DNA accessibility is regulated via a complex set of post-translational modifications of histones, also called histone code, and nucleosome remodeling.</text>
</comment>
<keyword evidence="16" id="KW-1185">Reference proteome</keyword>
<keyword evidence="9" id="KW-0832">Ubl conjugation</keyword>
<evidence type="ECO:0000256" key="6">
    <source>
        <dbReference type="ARBA" id="ARBA00011538"/>
    </source>
</evidence>
<sequence>MIQKILALKRTVGFPWKKICIDVRKNTTLSNSYTPEELAQLFIISYCQLYMPWSDSSLLVITGGVSSQFEYFSGQVFHDSSKIDRTSSTNTLSVISLFQKTMNATNRELESSSTRSTVWNNMTPKGVKKAGQLQKVAKSGDRRRRRLRKESFAGYIYKVLKQVHADTGISSRAMSIMNSFVNDIFDRLAAEANHLAQYNQRHTITSREIQTAVRLLLPGELCKHAVSEGTKAVSKYNSGSFRVKMARTKQTARKSTGGKAPRKQLATKAARMIATNADRVKRPHRYRPGTVALREIRRYQKSTELLIRKLPFQRLVREVAQDYKTELRFQSSAVLALQEAAEAYLVGLFEDTNLCAIHAKRVTIMPKDVQLARRIRAAEAYLVGLFEDTNLCAIHAKRVTIMPKDVQLARRIRAVWNNMTPKGVKKAGQLQKVAKSGDRRRRRLRKESFAGYIYKVLKQVHADTGISSRAMSIMNSFVNDIFDRLAAEANHLAQYNQRHTITSREIQTAVRLLLPGELCKHAVSEGTKAVSKYNSGSFRVKMARTKQTARKSTGGKAPRKQLATKAARMIATNADRVKRPHRYRPGTVALREIRRYQKSTELLIRKLPFQRLVREVAQDYKTELRFQSSAVLALQEAAEAYLVGLFEDTNLCAIHAKRVTIMPKDVQLARRIRGERA</sequence>
<dbReference type="GO" id="GO:0003677">
    <property type="term" value="F:DNA binding"/>
    <property type="evidence" value="ECO:0007669"/>
    <property type="project" value="UniProtKB-KW"/>
</dbReference>
<reference evidence="15 16" key="1">
    <citation type="submission" date="2015-01" db="EMBL/GenBank/DDBJ databases">
        <title>Evolution of Trichinella species and genotypes.</title>
        <authorList>
            <person name="Korhonen P.K."/>
            <person name="Edoardo P."/>
            <person name="Giuseppe L.R."/>
            <person name="Gasser R.B."/>
        </authorList>
    </citation>
    <scope>NUCLEOTIDE SEQUENCE [LARGE SCALE GENOMIC DNA]</scope>
    <source>
        <strain evidence="15">ISS3</strain>
    </source>
</reference>
<keyword evidence="12" id="KW-0544">Nucleosome core</keyword>
<dbReference type="Pfam" id="PF00125">
    <property type="entry name" value="Histone"/>
    <property type="match status" value="5"/>
</dbReference>
<feature type="domain" description="Core Histone H2A/H2B/H3" evidence="14">
    <location>
        <begin position="137"/>
        <end position="215"/>
    </location>
</feature>
<evidence type="ECO:0000256" key="5">
    <source>
        <dbReference type="ARBA" id="ARBA00010343"/>
    </source>
</evidence>
<dbReference type="GO" id="GO:0000786">
    <property type="term" value="C:nucleosome"/>
    <property type="evidence" value="ECO:0007669"/>
    <property type="project" value="UniProtKB-KW"/>
</dbReference>
<accession>A0A0V1BH25</accession>
<dbReference type="SMART" id="SM00428">
    <property type="entry name" value="H3"/>
    <property type="match status" value="2"/>
</dbReference>
<keyword evidence="8" id="KW-1017">Isopeptide bond</keyword>
<dbReference type="SMART" id="SM00427">
    <property type="entry name" value="H2B"/>
    <property type="match status" value="2"/>
</dbReference>
<dbReference type="CDD" id="cd22911">
    <property type="entry name" value="HFD_H3"/>
    <property type="match status" value="2"/>
</dbReference>
<dbReference type="FunFam" id="1.10.20.10:FF:000001">
    <property type="entry name" value="Histone H3"/>
    <property type="match status" value="2"/>
</dbReference>
<dbReference type="FunFam" id="1.10.20.10:FF:000016">
    <property type="entry name" value="Histone H2B"/>
    <property type="match status" value="2"/>
</dbReference>
<dbReference type="InParanoid" id="A0A0V1BH25"/>
<comment type="subcellular location">
    <subcellularLocation>
        <location evidence="3">Chromosome</location>
    </subcellularLocation>
    <subcellularLocation>
        <location evidence="2">Nucleus</location>
    </subcellularLocation>
</comment>
<proteinExistence type="inferred from homology"/>
<feature type="domain" description="Core Histone H2A/H2B/H3" evidence="14">
    <location>
        <begin position="288"/>
        <end position="375"/>
    </location>
</feature>
<feature type="domain" description="Core Histone H2A/H2B/H3" evidence="14">
    <location>
        <begin position="377"/>
        <end position="412"/>
    </location>
</feature>
<evidence type="ECO:0000313" key="16">
    <source>
        <dbReference type="Proteomes" id="UP000054776"/>
    </source>
</evidence>
<comment type="caution">
    <text evidence="15">The sequence shown here is derived from an EMBL/GenBank/DDBJ whole genome shotgun (WGS) entry which is preliminary data.</text>
</comment>
<dbReference type="SUPFAM" id="SSF47113">
    <property type="entry name" value="Histone-fold"/>
    <property type="match status" value="5"/>
</dbReference>
<dbReference type="eggNOG" id="KOG1745">
    <property type="taxonomic scope" value="Eukaryota"/>
</dbReference>
<dbReference type="Gene3D" id="1.10.20.10">
    <property type="entry name" value="Histone, subunit A"/>
    <property type="match status" value="5"/>
</dbReference>
<dbReference type="GO" id="GO:0030527">
    <property type="term" value="F:structural constituent of chromatin"/>
    <property type="evidence" value="ECO:0007669"/>
    <property type="project" value="InterPro"/>
</dbReference>
<gene>
    <name evidence="15" type="ORF">T01_10602</name>
</gene>
<evidence type="ECO:0000259" key="14">
    <source>
        <dbReference type="Pfam" id="PF00125"/>
    </source>
</evidence>
<dbReference type="GO" id="GO:0046982">
    <property type="term" value="F:protein heterodimerization activity"/>
    <property type="evidence" value="ECO:0007669"/>
    <property type="project" value="InterPro"/>
</dbReference>
<dbReference type="PROSITE" id="PS00322">
    <property type="entry name" value="HISTONE_H3_1"/>
    <property type="match status" value="2"/>
</dbReference>
<evidence type="ECO:0000256" key="10">
    <source>
        <dbReference type="ARBA" id="ARBA00023125"/>
    </source>
</evidence>
<comment type="function">
    <text evidence="1">Core component of nucleosome. Nucleosomes wrap and compact DNA into chromatin, limiting DNA accessibility to the cellular machineries which require DNA as a template. Histones thereby play a central role in transcription regulation, DNA repair, DNA replication and chromosomal stability. DNA accessibility is regulated via a complex set of post-translational modifications of histones, also called histone code, and nucleosome remodeling.</text>
</comment>
<dbReference type="InterPro" id="IPR000164">
    <property type="entry name" value="Histone_H3/CENP-A"/>
</dbReference>
<dbReference type="PRINTS" id="PR00622">
    <property type="entry name" value="HISTONEH3"/>
</dbReference>
<dbReference type="InterPro" id="IPR007125">
    <property type="entry name" value="H2A/H2B/H3"/>
</dbReference>
<keyword evidence="10" id="KW-0238">DNA-binding</keyword>
<evidence type="ECO:0000256" key="8">
    <source>
        <dbReference type="ARBA" id="ARBA00022499"/>
    </source>
</evidence>
<dbReference type="InterPro" id="IPR055333">
    <property type="entry name" value="HISTONE_H2B_site"/>
</dbReference>
<dbReference type="PROSITE" id="PS00959">
    <property type="entry name" value="HISTONE_H3_2"/>
    <property type="match status" value="2"/>
</dbReference>
<dbReference type="AlphaFoldDB" id="A0A0V1BH25"/>
<dbReference type="STRING" id="6334.A0A0V1BH25"/>
<dbReference type="PROSITE" id="PS00357">
    <property type="entry name" value="HISTONE_H2B"/>
    <property type="match status" value="2"/>
</dbReference>
<feature type="domain" description="Core Histone H2A/H2B/H3" evidence="14">
    <location>
        <begin position="585"/>
        <end position="672"/>
    </location>
</feature>
<dbReference type="InterPro" id="IPR000558">
    <property type="entry name" value="Histone_H2B"/>
</dbReference>
<feature type="domain" description="Core Histone H2A/H2B/H3" evidence="14">
    <location>
        <begin position="434"/>
        <end position="512"/>
    </location>
</feature>
<comment type="similarity">
    <text evidence="5">Belongs to the histone H3 family.</text>
</comment>
<dbReference type="PANTHER" id="PTHR11426">
    <property type="entry name" value="HISTONE H3"/>
    <property type="match status" value="1"/>
</dbReference>
<evidence type="ECO:0000256" key="7">
    <source>
        <dbReference type="ARBA" id="ARBA00022454"/>
    </source>
</evidence>
<organism evidence="15 16">
    <name type="scientific">Trichinella spiralis</name>
    <name type="common">Trichina worm</name>
    <dbReference type="NCBI Taxonomy" id="6334"/>
    <lineage>
        <taxon>Eukaryota</taxon>
        <taxon>Metazoa</taxon>
        <taxon>Ecdysozoa</taxon>
        <taxon>Nematoda</taxon>
        <taxon>Enoplea</taxon>
        <taxon>Dorylaimia</taxon>
        <taxon>Trichinellida</taxon>
        <taxon>Trichinellidae</taxon>
        <taxon>Trichinella</taxon>
    </lineage>
</organism>
<protein>
    <submittedName>
        <fullName evidence="15">Histone H3, embryonic</fullName>
    </submittedName>
</protein>
<dbReference type="CDD" id="cd22910">
    <property type="entry name" value="HFD_H2B"/>
    <property type="match status" value="2"/>
</dbReference>
<dbReference type="InterPro" id="IPR009072">
    <property type="entry name" value="Histone-fold"/>
</dbReference>
<comment type="subunit">
    <text evidence="6">The nucleosome is a histone octamer containing two molecules each of H2A, H2B, H3 and H4 assembled in one H3-H4 heterotetramer and two H2A-H2B heterodimers. The octamer wraps approximately 147 bp of DNA.</text>
</comment>
<dbReference type="EMBL" id="JYDH01000043">
    <property type="protein sequence ID" value="KRY36453.1"/>
    <property type="molecule type" value="Genomic_DNA"/>
</dbReference>
<evidence type="ECO:0000256" key="9">
    <source>
        <dbReference type="ARBA" id="ARBA00022843"/>
    </source>
</evidence>
<dbReference type="Proteomes" id="UP000054776">
    <property type="component" value="Unassembled WGS sequence"/>
</dbReference>